<organism evidence="1">
    <name type="scientific">Octopus bimaculoides</name>
    <name type="common">California two-spotted octopus</name>
    <dbReference type="NCBI Taxonomy" id="37653"/>
    <lineage>
        <taxon>Eukaryota</taxon>
        <taxon>Metazoa</taxon>
        <taxon>Spiralia</taxon>
        <taxon>Lophotrochozoa</taxon>
        <taxon>Mollusca</taxon>
        <taxon>Cephalopoda</taxon>
        <taxon>Coleoidea</taxon>
        <taxon>Octopodiformes</taxon>
        <taxon>Octopoda</taxon>
        <taxon>Incirrata</taxon>
        <taxon>Octopodidae</taxon>
        <taxon>Octopus</taxon>
    </lineage>
</organism>
<accession>A0A0L8HEG4</accession>
<sequence length="57" mass="6522">MMNVKWRGLPTLAQDQPEIMSNNTLCAFVELKSSGKEGEQLTKEMMREGEQHKQSEP</sequence>
<name>A0A0L8HEG4_OCTBM</name>
<dbReference type="EMBL" id="KQ418483">
    <property type="protein sequence ID" value="KOF87165.1"/>
    <property type="molecule type" value="Genomic_DNA"/>
</dbReference>
<protein>
    <submittedName>
        <fullName evidence="1">Uncharacterized protein</fullName>
    </submittedName>
</protein>
<evidence type="ECO:0000313" key="1">
    <source>
        <dbReference type="EMBL" id="KOF87165.1"/>
    </source>
</evidence>
<proteinExistence type="predicted"/>
<dbReference type="AlphaFoldDB" id="A0A0L8HEG4"/>
<gene>
    <name evidence="1" type="ORF">OCBIM_22017339mg</name>
</gene>
<reference evidence="1" key="1">
    <citation type="submission" date="2015-07" db="EMBL/GenBank/DDBJ databases">
        <title>MeaNS - Measles Nucleotide Surveillance Program.</title>
        <authorList>
            <person name="Tran T."/>
            <person name="Druce J."/>
        </authorList>
    </citation>
    <scope>NUCLEOTIDE SEQUENCE</scope>
    <source>
        <strain evidence="1">UCB-OBI-ISO-001</strain>
        <tissue evidence="1">Gonad</tissue>
    </source>
</reference>